<evidence type="ECO:0000313" key="2">
    <source>
        <dbReference type="EMBL" id="GGN78074.1"/>
    </source>
</evidence>
<proteinExistence type="predicted"/>
<sequence length="162" mass="16957">MGVHTLTDIDTDPAAALAALGLELPTIADDPKYINARALRDGTIHISGQLPYRDGALPVAGTVGADVDVDTAREMMAQATLNGLAVAAQELGGLERVRIVQLLVFVRSADGFGEQSRVADAGSELLVQVLGEHGRHARTAIGVAGLPRNSPVEVQMVCERRG</sequence>
<dbReference type="InterPro" id="IPR035959">
    <property type="entry name" value="RutC-like_sf"/>
</dbReference>
<keyword evidence="3" id="KW-1185">Reference proteome</keyword>
<dbReference type="CDD" id="cd02199">
    <property type="entry name" value="YjgF_YER057c_UK114_like_1"/>
    <property type="match status" value="1"/>
</dbReference>
<feature type="domain" description="Endoribonuclease L-PSP/chorismate mutase-like" evidence="1">
    <location>
        <begin position="16"/>
        <end position="157"/>
    </location>
</feature>
<dbReference type="RefSeq" id="WP_188715386.1">
    <property type="nucleotide sequence ID" value="NZ_BAABBD010000001.1"/>
</dbReference>
<gene>
    <name evidence="2" type="ORF">GCM10010968_03470</name>
</gene>
<evidence type="ECO:0000313" key="3">
    <source>
        <dbReference type="Proteomes" id="UP000626982"/>
    </source>
</evidence>
<dbReference type="PANTHER" id="PTHR43760:SF1">
    <property type="entry name" value="ENDORIBONUCLEASE L-PSP_CHORISMATE MUTASE-LIKE DOMAIN-CONTAINING PROTEIN"/>
    <property type="match status" value="1"/>
</dbReference>
<evidence type="ECO:0000259" key="1">
    <source>
        <dbReference type="Pfam" id="PF14588"/>
    </source>
</evidence>
<dbReference type="InterPro" id="IPR013813">
    <property type="entry name" value="Endoribo_LPSP/chorism_mut-like"/>
</dbReference>
<comment type="caution">
    <text evidence="2">The sequence shown here is derived from an EMBL/GenBank/DDBJ whole genome shotgun (WGS) entry which is preliminary data.</text>
</comment>
<organism evidence="2 3">
    <name type="scientific">Agrococcus terreus</name>
    <dbReference type="NCBI Taxonomy" id="574649"/>
    <lineage>
        <taxon>Bacteria</taxon>
        <taxon>Bacillati</taxon>
        <taxon>Actinomycetota</taxon>
        <taxon>Actinomycetes</taxon>
        <taxon>Micrococcales</taxon>
        <taxon>Microbacteriaceae</taxon>
        <taxon>Agrococcus</taxon>
    </lineage>
</organism>
<accession>A0ABQ2KD74</accession>
<reference evidence="3" key="1">
    <citation type="journal article" date="2019" name="Int. J. Syst. Evol. Microbiol.">
        <title>The Global Catalogue of Microorganisms (GCM) 10K type strain sequencing project: providing services to taxonomists for standard genome sequencing and annotation.</title>
        <authorList>
            <consortium name="The Broad Institute Genomics Platform"/>
            <consortium name="The Broad Institute Genome Sequencing Center for Infectious Disease"/>
            <person name="Wu L."/>
            <person name="Ma J."/>
        </authorList>
    </citation>
    <scope>NUCLEOTIDE SEQUENCE [LARGE SCALE GENOMIC DNA]</scope>
    <source>
        <strain evidence="3">CGMCC 1.6960</strain>
    </source>
</reference>
<protein>
    <submittedName>
        <fullName evidence="2">LysR family transcriptional regulator</fullName>
    </submittedName>
</protein>
<dbReference type="EMBL" id="BMLM01000001">
    <property type="protein sequence ID" value="GGN78074.1"/>
    <property type="molecule type" value="Genomic_DNA"/>
</dbReference>
<dbReference type="Pfam" id="PF14588">
    <property type="entry name" value="YjgF_endoribonc"/>
    <property type="match status" value="1"/>
</dbReference>
<dbReference type="Gene3D" id="3.30.1330.40">
    <property type="entry name" value="RutC-like"/>
    <property type="match status" value="1"/>
</dbReference>
<name>A0ABQ2KD74_9MICO</name>
<dbReference type="Proteomes" id="UP000626982">
    <property type="component" value="Unassembled WGS sequence"/>
</dbReference>
<dbReference type="SUPFAM" id="SSF55298">
    <property type="entry name" value="YjgF-like"/>
    <property type="match status" value="1"/>
</dbReference>
<dbReference type="PANTHER" id="PTHR43760">
    <property type="entry name" value="ENDORIBONUCLEASE-RELATED"/>
    <property type="match status" value="1"/>
</dbReference>